<name>A0A443S3N9_9ACAR</name>
<dbReference type="SUPFAM" id="SSF52047">
    <property type="entry name" value="RNI-like"/>
    <property type="match status" value="1"/>
</dbReference>
<dbReference type="Proteomes" id="UP000288716">
    <property type="component" value="Unassembled WGS sequence"/>
</dbReference>
<evidence type="ECO:0000313" key="1">
    <source>
        <dbReference type="EMBL" id="RWS22156.1"/>
    </source>
</evidence>
<dbReference type="VEuPathDB" id="VectorBase:LDEU009884"/>
<reference evidence="1 2" key="1">
    <citation type="journal article" date="2018" name="Gigascience">
        <title>Genomes of trombidid mites reveal novel predicted allergens and laterally-transferred genes associated with secondary metabolism.</title>
        <authorList>
            <person name="Dong X."/>
            <person name="Chaisiri K."/>
            <person name="Xia D."/>
            <person name="Armstrong S.D."/>
            <person name="Fang Y."/>
            <person name="Donnelly M.J."/>
            <person name="Kadowaki T."/>
            <person name="McGarry J.W."/>
            <person name="Darby A.C."/>
            <person name="Makepeace B.L."/>
        </authorList>
    </citation>
    <scope>NUCLEOTIDE SEQUENCE [LARGE SCALE GENOMIC DNA]</scope>
    <source>
        <strain evidence="1">UoL-UT</strain>
    </source>
</reference>
<proteinExistence type="predicted"/>
<evidence type="ECO:0000313" key="2">
    <source>
        <dbReference type="Proteomes" id="UP000288716"/>
    </source>
</evidence>
<sequence>MTPDLFVLRLVSRDTKTAADFVLKSRCESLVIGRKISFTELYDNSAKDKLFTIISMYKCAKKVELKSMGLSLSCVTFENILIFCKQNLEEVESLHISDQQCNTLTYGLIPKCFPCLKQLRLDSLQLNDEHVAELFDFLPYLERIIVHYVDITGSCFKNMGEFVCSVEWFVNERSFNPNFPFSVNVRDFCFFGIHADGQCLIEMVTDKMRNLERLDINCQTIYNVDSLYLDMLEELTLNVEIFKCIASDAPIMNRLTTLKLCANFDTKDLIVLLMKFPNIEKLWVESKCCTLLSSQLINALKTLRFLWNIWFTDVLECASNYMFEEDGVKTNGLIVLVESLHFVQELKWIIKYYGNEAEYSQLFDECKEIREKTKKNQVFWLSFVQETSDE</sequence>
<organism evidence="1 2">
    <name type="scientific">Leptotrombidium deliense</name>
    <dbReference type="NCBI Taxonomy" id="299467"/>
    <lineage>
        <taxon>Eukaryota</taxon>
        <taxon>Metazoa</taxon>
        <taxon>Ecdysozoa</taxon>
        <taxon>Arthropoda</taxon>
        <taxon>Chelicerata</taxon>
        <taxon>Arachnida</taxon>
        <taxon>Acari</taxon>
        <taxon>Acariformes</taxon>
        <taxon>Trombidiformes</taxon>
        <taxon>Prostigmata</taxon>
        <taxon>Anystina</taxon>
        <taxon>Parasitengona</taxon>
        <taxon>Trombiculoidea</taxon>
        <taxon>Trombiculidae</taxon>
        <taxon>Leptotrombidium</taxon>
    </lineage>
</organism>
<dbReference type="EMBL" id="NCKV01009639">
    <property type="protein sequence ID" value="RWS22156.1"/>
    <property type="molecule type" value="Genomic_DNA"/>
</dbReference>
<keyword evidence="2" id="KW-1185">Reference proteome</keyword>
<dbReference type="InterPro" id="IPR032675">
    <property type="entry name" value="LRR_dom_sf"/>
</dbReference>
<gene>
    <name evidence="1" type="ORF">B4U80_11693</name>
</gene>
<protein>
    <submittedName>
        <fullName evidence="1">Uncharacterized protein</fullName>
    </submittedName>
</protein>
<comment type="caution">
    <text evidence="1">The sequence shown here is derived from an EMBL/GenBank/DDBJ whole genome shotgun (WGS) entry which is preliminary data.</text>
</comment>
<dbReference type="AlphaFoldDB" id="A0A443S3N9"/>
<dbReference type="Gene3D" id="3.80.10.10">
    <property type="entry name" value="Ribonuclease Inhibitor"/>
    <property type="match status" value="2"/>
</dbReference>
<accession>A0A443S3N9</accession>